<proteinExistence type="predicted"/>
<keyword evidence="1" id="KW-0812">Transmembrane</keyword>
<protein>
    <submittedName>
        <fullName evidence="2">Uncharacterized protein</fullName>
    </submittedName>
</protein>
<evidence type="ECO:0000313" key="2">
    <source>
        <dbReference type="EMBL" id="KKS16284.1"/>
    </source>
</evidence>
<evidence type="ECO:0000256" key="1">
    <source>
        <dbReference type="SAM" id="Phobius"/>
    </source>
</evidence>
<accession>A0A0G0WU48</accession>
<name>A0A0G0WU48_UNCKA</name>
<dbReference type="AlphaFoldDB" id="A0A0G0WU48"/>
<keyword evidence="1" id="KW-1133">Transmembrane helix</keyword>
<gene>
    <name evidence="2" type="ORF">UU72_C0024G0010</name>
</gene>
<evidence type="ECO:0000313" key="3">
    <source>
        <dbReference type="Proteomes" id="UP000034163"/>
    </source>
</evidence>
<dbReference type="Proteomes" id="UP000034163">
    <property type="component" value="Unassembled WGS sequence"/>
</dbReference>
<sequence>MKLNTTALLNSARFNYQSSDPRRTLKFFLVVAFFDLVIFGLFGMHLSLASLKVKRAELETLKDREKVLQDKKFQLVDADSAMRKTKDIIPLLNTAIPSEDDTHVFMSELVEKVSFEGYIPSNLDFYKTDDRKMSAALRFEGDPSEMYKVVNVLENLSRLTVVTYMHIVTDDPALYSRIETAIFKVSETPLDLSEALNGTIDVEFLKKEFKPAL</sequence>
<keyword evidence="1" id="KW-0472">Membrane</keyword>
<organism evidence="2 3">
    <name type="scientific">candidate division WWE3 bacterium GW2011_GWB1_41_6</name>
    <dbReference type="NCBI Taxonomy" id="1619112"/>
    <lineage>
        <taxon>Bacteria</taxon>
        <taxon>Katanobacteria</taxon>
    </lineage>
</organism>
<comment type="caution">
    <text evidence="2">The sequence shown here is derived from an EMBL/GenBank/DDBJ whole genome shotgun (WGS) entry which is preliminary data.</text>
</comment>
<reference evidence="2 3" key="1">
    <citation type="journal article" date="2015" name="Nature">
        <title>rRNA introns, odd ribosomes, and small enigmatic genomes across a large radiation of phyla.</title>
        <authorList>
            <person name="Brown C.T."/>
            <person name="Hug L.A."/>
            <person name="Thomas B.C."/>
            <person name="Sharon I."/>
            <person name="Castelle C.J."/>
            <person name="Singh A."/>
            <person name="Wilkins M.J."/>
            <person name="Williams K.H."/>
            <person name="Banfield J.F."/>
        </authorList>
    </citation>
    <scope>NUCLEOTIDE SEQUENCE [LARGE SCALE GENOMIC DNA]</scope>
</reference>
<dbReference type="EMBL" id="LCBS01000024">
    <property type="protein sequence ID" value="KKS16284.1"/>
    <property type="molecule type" value="Genomic_DNA"/>
</dbReference>
<feature type="transmembrane region" description="Helical" evidence="1">
    <location>
        <begin position="27"/>
        <end position="48"/>
    </location>
</feature>